<accession>A0A7Z8P3L7</accession>
<dbReference type="InterPro" id="IPR029033">
    <property type="entry name" value="His_PPase_superfam"/>
</dbReference>
<dbReference type="Gene3D" id="3.40.50.1240">
    <property type="entry name" value="Phosphoglycerate mutase-like"/>
    <property type="match status" value="1"/>
</dbReference>
<keyword evidence="3 4" id="KW-0413">Isomerase</keyword>
<dbReference type="InterPro" id="IPR001345">
    <property type="entry name" value="PG/BPGM_mutase_AS"/>
</dbReference>
<evidence type="ECO:0000256" key="1">
    <source>
        <dbReference type="ARBA" id="ARBA00006717"/>
    </source>
</evidence>
<gene>
    <name evidence="4" type="primary">gpmA</name>
    <name evidence="9" type="ORF">FKV42_00180</name>
</gene>
<dbReference type="PROSITE" id="PS00175">
    <property type="entry name" value="PG_MUTASE"/>
    <property type="match status" value="1"/>
</dbReference>
<dbReference type="OrthoDB" id="304253at2157"/>
<feature type="active site" description="Proton donor/acceptor" evidence="4 5">
    <location>
        <position position="108"/>
    </location>
</feature>
<dbReference type="GO" id="GO:0006094">
    <property type="term" value="P:gluconeogenesis"/>
    <property type="evidence" value="ECO:0007669"/>
    <property type="project" value="UniProtKB-UniRule"/>
</dbReference>
<dbReference type="SUPFAM" id="SSF53254">
    <property type="entry name" value="Phosphoglycerate mutase-like"/>
    <property type="match status" value="1"/>
</dbReference>
<evidence type="ECO:0000256" key="4">
    <source>
        <dbReference type="HAMAP-Rule" id="MF_01039"/>
    </source>
</evidence>
<evidence type="ECO:0000256" key="6">
    <source>
        <dbReference type="PIRSR" id="PIRSR613078-2"/>
    </source>
</evidence>
<dbReference type="CDD" id="cd07067">
    <property type="entry name" value="HP_PGM_like"/>
    <property type="match status" value="1"/>
</dbReference>
<dbReference type="PANTHER" id="PTHR11931">
    <property type="entry name" value="PHOSPHOGLYCERATE MUTASE"/>
    <property type="match status" value="1"/>
</dbReference>
<feature type="binding site" evidence="4 6">
    <location>
        <begin position="135"/>
        <end position="136"/>
    </location>
    <ligand>
        <name>substrate</name>
    </ligand>
</feature>
<dbReference type="GO" id="GO:0004619">
    <property type="term" value="F:phosphoglycerate mutase activity"/>
    <property type="evidence" value="ECO:0007669"/>
    <property type="project" value="UniProtKB-UniRule"/>
</dbReference>
<feature type="binding site" evidence="4 6">
    <location>
        <position position="58"/>
    </location>
    <ligand>
        <name>substrate</name>
    </ligand>
</feature>
<keyword evidence="10" id="KW-1185">Reference proteome</keyword>
<dbReference type="HAMAP" id="MF_01039">
    <property type="entry name" value="PGAM_GpmA"/>
    <property type="match status" value="1"/>
</dbReference>
<evidence type="ECO:0000256" key="8">
    <source>
        <dbReference type="RuleBase" id="RU004512"/>
    </source>
</evidence>
<feature type="binding site" evidence="4 6">
    <location>
        <begin position="21"/>
        <end position="22"/>
    </location>
    <ligand>
        <name>substrate</name>
    </ligand>
</feature>
<comment type="similarity">
    <text evidence="1 4">Belongs to the phosphoglycerate mutase family. BPG-dependent PGAM subfamily.</text>
</comment>
<dbReference type="Proteomes" id="UP000319335">
    <property type="component" value="Unassembled WGS sequence"/>
</dbReference>
<dbReference type="AlphaFoldDB" id="A0A7Z8P3L7"/>
<dbReference type="EMBL" id="VIAQ01000002">
    <property type="protein sequence ID" value="TQD29206.1"/>
    <property type="molecule type" value="Genomic_DNA"/>
</dbReference>
<reference evidence="9 10" key="1">
    <citation type="submission" date="2019-06" db="EMBL/GenBank/DDBJ databases">
        <title>Draft genome sequence of Methanolobus vulcani B1d.</title>
        <authorList>
            <person name="Creighbaum A.J."/>
            <person name="Ticak T."/>
            <person name="Hariraju D."/>
            <person name="Arivett B.A."/>
            <person name="Ferguson D.J.Jr."/>
        </authorList>
    </citation>
    <scope>NUCLEOTIDE SEQUENCE [LARGE SCALE GENOMIC DNA]</scope>
    <source>
        <strain evidence="9 10">B1d</strain>
    </source>
</reference>
<dbReference type="SMART" id="SM00855">
    <property type="entry name" value="PGAM"/>
    <property type="match status" value="1"/>
</dbReference>
<dbReference type="EC" id="5.4.2.11" evidence="4 8"/>
<comment type="catalytic activity">
    <reaction evidence="4 8">
        <text>(2R)-2-phosphoglycerate = (2R)-3-phosphoglycerate</text>
        <dbReference type="Rhea" id="RHEA:15901"/>
        <dbReference type="ChEBI" id="CHEBI:58272"/>
        <dbReference type="ChEBI" id="CHEBI:58289"/>
        <dbReference type="EC" id="5.4.2.11"/>
    </reaction>
</comment>
<evidence type="ECO:0000256" key="3">
    <source>
        <dbReference type="ARBA" id="ARBA00023235"/>
    </source>
</evidence>
<dbReference type="RefSeq" id="WP_154808230.1">
    <property type="nucleotide sequence ID" value="NZ_VIAQ01000002.1"/>
</dbReference>
<feature type="binding site" evidence="4 6">
    <location>
        <begin position="8"/>
        <end position="15"/>
    </location>
    <ligand>
        <name>substrate</name>
    </ligand>
</feature>
<proteinExistence type="inferred from homology"/>
<dbReference type="Pfam" id="PF00300">
    <property type="entry name" value="His_Phos_1"/>
    <property type="match status" value="2"/>
</dbReference>
<dbReference type="InterPro" id="IPR013078">
    <property type="entry name" value="His_Pase_superF_clade-1"/>
</dbReference>
<feature type="binding site" evidence="4 6">
    <location>
        <begin position="108"/>
        <end position="111"/>
    </location>
    <ligand>
        <name>substrate</name>
    </ligand>
</feature>
<dbReference type="UniPathway" id="UPA00109">
    <property type="reaction ID" value="UER00186"/>
</dbReference>
<keyword evidence="2 4" id="KW-0324">Glycolysis</keyword>
<sequence length="221" mass="25600">MSYLILVRHGQSRWNLENRFTGWVDVPLSEKGIKEAMDCAVELENVKIDVAFTSKLIRAQETLLLILAKQNKTGIFLHESDKRDKWSQHPSRFEENEIPIFSSDALNERFYGDLQGQNKQDAKDKFGEEQVFRWRRSYNVRPPSGESLKDTYERTIPYFKEVIVPQMENGKNVIVAAHGNSLRSVIKYIENISDEDIPKLELATGKPLFYSFENGELKKAE</sequence>
<evidence type="ECO:0000313" key="10">
    <source>
        <dbReference type="Proteomes" id="UP000319335"/>
    </source>
</evidence>
<feature type="site" description="Transition state stabilizer" evidence="4 7">
    <location>
        <position position="178"/>
    </location>
</feature>
<evidence type="ECO:0000256" key="7">
    <source>
        <dbReference type="PIRSR" id="PIRSR613078-3"/>
    </source>
</evidence>
<feature type="binding site" evidence="4 6">
    <location>
        <begin position="179"/>
        <end position="180"/>
    </location>
    <ligand>
        <name>substrate</name>
    </ligand>
</feature>
<feature type="active site" description="Tele-phosphohistidine intermediate" evidence="4 5">
    <location>
        <position position="9"/>
    </location>
</feature>
<evidence type="ECO:0000256" key="5">
    <source>
        <dbReference type="PIRSR" id="PIRSR613078-1"/>
    </source>
</evidence>
<dbReference type="GO" id="GO:0006096">
    <property type="term" value="P:glycolytic process"/>
    <property type="evidence" value="ECO:0007669"/>
    <property type="project" value="UniProtKB-UniRule"/>
</dbReference>
<protein>
    <recommendedName>
        <fullName evidence="4 8">2,3-bisphosphoglycerate-dependent phosphoglycerate mutase</fullName>
        <shortName evidence="4">BPG-dependent PGAM</shortName>
        <shortName evidence="4">PGAM</shortName>
        <shortName evidence="4">Phosphoglyceromutase</shortName>
        <shortName evidence="4">dPGM</shortName>
        <ecNumber evidence="4 8">5.4.2.11</ecNumber>
    </recommendedName>
</protein>
<comment type="pathway">
    <text evidence="4 8">Carbohydrate degradation; glycolysis; pyruvate from D-glyceraldehyde 3-phosphate: step 3/5.</text>
</comment>
<comment type="caution">
    <text evidence="9">The sequence shown here is derived from an EMBL/GenBank/DDBJ whole genome shotgun (WGS) entry which is preliminary data.</text>
</comment>
<dbReference type="NCBIfam" id="TIGR01258">
    <property type="entry name" value="pgm_1"/>
    <property type="match status" value="1"/>
</dbReference>
<comment type="function">
    <text evidence="4 8">Catalyzes the interconversion of 2-phosphoglycerate and 3-phosphoglycerate.</text>
</comment>
<organism evidence="9 10">
    <name type="scientific">Methanolobus vulcani</name>
    <dbReference type="NCBI Taxonomy" id="38026"/>
    <lineage>
        <taxon>Archaea</taxon>
        <taxon>Methanobacteriati</taxon>
        <taxon>Methanobacteriota</taxon>
        <taxon>Stenosarchaea group</taxon>
        <taxon>Methanomicrobia</taxon>
        <taxon>Methanosarcinales</taxon>
        <taxon>Methanosarcinaceae</taxon>
        <taxon>Methanolobus</taxon>
    </lineage>
</organism>
<evidence type="ECO:0000256" key="2">
    <source>
        <dbReference type="ARBA" id="ARBA00023152"/>
    </source>
</evidence>
<keyword evidence="4" id="KW-0312">Gluconeogenesis</keyword>
<name>A0A7Z8P3L7_9EURY</name>
<evidence type="ECO:0000313" key="9">
    <source>
        <dbReference type="EMBL" id="TQD29206.1"/>
    </source>
</evidence>
<dbReference type="PIRSF" id="PIRSF000709">
    <property type="entry name" value="6PFK_2-Ptase"/>
    <property type="match status" value="1"/>
</dbReference>
<dbReference type="InterPro" id="IPR005952">
    <property type="entry name" value="Phosphogly_mut1"/>
</dbReference>
<feature type="binding site" evidence="4 6">
    <location>
        <position position="119"/>
    </location>
    <ligand>
        <name>substrate</name>
    </ligand>
</feature>